<evidence type="ECO:0000313" key="3">
    <source>
        <dbReference type="Proteomes" id="UP001550739"/>
    </source>
</evidence>
<sequence length="133" mass="15081">MPTLRWTTVSTPAPDTEAFVMASRLEVRSLSDVPRFFLKSLAAWKQVSGAPGAYGASLIAQPFKRTFWTLSAWEDKDALYTYAKTEPHRSIMNGLRPTMKDSVFTFWQVPAADLPIDWKDARRRLAEQERTGA</sequence>
<comment type="caution">
    <text evidence="2">The sequence shown here is derived from an EMBL/GenBank/DDBJ whole genome shotgun (WGS) entry which is preliminary data.</text>
</comment>
<dbReference type="EMBL" id="JBEZVE010000033">
    <property type="protein sequence ID" value="MEU3786948.1"/>
    <property type="molecule type" value="Genomic_DNA"/>
</dbReference>
<accession>A0ABV2ZXF4</accession>
<gene>
    <name evidence="2" type="ORF">AB0E89_41565</name>
</gene>
<dbReference type="InterPro" id="IPR011008">
    <property type="entry name" value="Dimeric_a/b-barrel"/>
</dbReference>
<dbReference type="Proteomes" id="UP001550739">
    <property type="component" value="Unassembled WGS sequence"/>
</dbReference>
<dbReference type="RefSeq" id="WP_079664360.1">
    <property type="nucleotide sequence ID" value="NZ_JBEZVE010000033.1"/>
</dbReference>
<evidence type="ECO:0000313" key="2">
    <source>
        <dbReference type="EMBL" id="MEU3786948.1"/>
    </source>
</evidence>
<reference evidence="2 3" key="1">
    <citation type="submission" date="2024-06" db="EMBL/GenBank/DDBJ databases">
        <title>The Natural Products Discovery Center: Release of the First 8490 Sequenced Strains for Exploring Actinobacteria Biosynthetic Diversity.</title>
        <authorList>
            <person name="Kalkreuter E."/>
            <person name="Kautsar S.A."/>
            <person name="Yang D."/>
            <person name="Bader C.D."/>
            <person name="Teijaro C.N."/>
            <person name="Fluegel L."/>
            <person name="Davis C.M."/>
            <person name="Simpson J.R."/>
            <person name="Lauterbach L."/>
            <person name="Steele A.D."/>
            <person name="Gui C."/>
            <person name="Meng S."/>
            <person name="Li G."/>
            <person name="Viehrig K."/>
            <person name="Ye F."/>
            <person name="Su P."/>
            <person name="Kiefer A.F."/>
            <person name="Nichols A."/>
            <person name="Cepeda A.J."/>
            <person name="Yan W."/>
            <person name="Fan B."/>
            <person name="Jiang Y."/>
            <person name="Adhikari A."/>
            <person name="Zheng C.-J."/>
            <person name="Schuster L."/>
            <person name="Cowan T.M."/>
            <person name="Smanski M.J."/>
            <person name="Chevrette M.G."/>
            <person name="De Carvalho L.P.S."/>
            <person name="Shen B."/>
        </authorList>
    </citation>
    <scope>NUCLEOTIDE SEQUENCE [LARGE SCALE GENOMIC DNA]</scope>
    <source>
        <strain evidence="2 3">NPDC033843</strain>
    </source>
</reference>
<keyword evidence="3" id="KW-1185">Reference proteome</keyword>
<protein>
    <submittedName>
        <fullName evidence="2">DUF3291 domain-containing protein</fullName>
    </submittedName>
</protein>
<evidence type="ECO:0000259" key="1">
    <source>
        <dbReference type="Pfam" id="PF11695"/>
    </source>
</evidence>
<dbReference type="Pfam" id="PF11695">
    <property type="entry name" value="DUF3291"/>
    <property type="match status" value="1"/>
</dbReference>
<dbReference type="InterPro" id="IPR021708">
    <property type="entry name" value="DUF3291"/>
</dbReference>
<proteinExistence type="predicted"/>
<name>A0ABV2ZXF4_9ACTN</name>
<organism evidence="2 3">
    <name type="scientific">Streptomyces sp. 900129855</name>
    <dbReference type="NCBI Taxonomy" id="3155129"/>
    <lineage>
        <taxon>Bacteria</taxon>
        <taxon>Bacillati</taxon>
        <taxon>Actinomycetota</taxon>
        <taxon>Actinomycetes</taxon>
        <taxon>Kitasatosporales</taxon>
        <taxon>Streptomycetaceae</taxon>
        <taxon>Streptomyces</taxon>
    </lineage>
</organism>
<dbReference type="SUPFAM" id="SSF54909">
    <property type="entry name" value="Dimeric alpha+beta barrel"/>
    <property type="match status" value="1"/>
</dbReference>
<feature type="domain" description="DUF3291" evidence="1">
    <location>
        <begin position="63"/>
        <end position="132"/>
    </location>
</feature>